<reference evidence="2" key="1">
    <citation type="submission" date="2014-11" db="EMBL/GenBank/DDBJ databases">
        <authorList>
            <person name="Amaro Gonzalez C."/>
        </authorList>
    </citation>
    <scope>NUCLEOTIDE SEQUENCE</scope>
</reference>
<name>A0A0E9SHA5_ANGAN</name>
<dbReference type="EMBL" id="GBXM01067848">
    <property type="protein sequence ID" value="JAH40729.1"/>
    <property type="molecule type" value="Transcribed_RNA"/>
</dbReference>
<keyword evidence="1" id="KW-1133">Transmembrane helix</keyword>
<evidence type="ECO:0000313" key="2">
    <source>
        <dbReference type="EMBL" id="JAH40729.1"/>
    </source>
</evidence>
<sequence>MYVISVTKINVCHIIYLYENFIFVVYIVVVQVI</sequence>
<keyword evidence="1" id="KW-0812">Transmembrane</keyword>
<evidence type="ECO:0000256" key="1">
    <source>
        <dbReference type="SAM" id="Phobius"/>
    </source>
</evidence>
<organism evidence="2">
    <name type="scientific">Anguilla anguilla</name>
    <name type="common">European freshwater eel</name>
    <name type="synonym">Muraena anguilla</name>
    <dbReference type="NCBI Taxonomy" id="7936"/>
    <lineage>
        <taxon>Eukaryota</taxon>
        <taxon>Metazoa</taxon>
        <taxon>Chordata</taxon>
        <taxon>Craniata</taxon>
        <taxon>Vertebrata</taxon>
        <taxon>Euteleostomi</taxon>
        <taxon>Actinopterygii</taxon>
        <taxon>Neopterygii</taxon>
        <taxon>Teleostei</taxon>
        <taxon>Anguilliformes</taxon>
        <taxon>Anguillidae</taxon>
        <taxon>Anguilla</taxon>
    </lineage>
</organism>
<keyword evidence="1" id="KW-0472">Membrane</keyword>
<protein>
    <submittedName>
        <fullName evidence="2">Uncharacterized protein</fullName>
    </submittedName>
</protein>
<dbReference type="AlphaFoldDB" id="A0A0E9SHA5"/>
<reference evidence="2" key="2">
    <citation type="journal article" date="2015" name="Fish Shellfish Immunol.">
        <title>Early steps in the European eel (Anguilla anguilla)-Vibrio vulnificus interaction in the gills: Role of the RtxA13 toxin.</title>
        <authorList>
            <person name="Callol A."/>
            <person name="Pajuelo D."/>
            <person name="Ebbesson L."/>
            <person name="Teles M."/>
            <person name="MacKenzie S."/>
            <person name="Amaro C."/>
        </authorList>
    </citation>
    <scope>NUCLEOTIDE SEQUENCE</scope>
</reference>
<accession>A0A0E9SHA5</accession>
<feature type="transmembrane region" description="Helical" evidence="1">
    <location>
        <begin position="12"/>
        <end position="32"/>
    </location>
</feature>
<proteinExistence type="predicted"/>